<dbReference type="EMBL" id="QXFZ01000404">
    <property type="protein sequence ID" value="KAE9117784.1"/>
    <property type="molecule type" value="Genomic_DNA"/>
</dbReference>
<evidence type="ECO:0000313" key="15">
    <source>
        <dbReference type="Proteomes" id="UP000440732"/>
    </source>
</evidence>
<evidence type="ECO:0000313" key="18">
    <source>
        <dbReference type="Proteomes" id="UP000476176"/>
    </source>
</evidence>
<dbReference type="Proteomes" id="UP000440732">
    <property type="component" value="Unassembled WGS sequence"/>
</dbReference>
<evidence type="ECO:0000313" key="17">
    <source>
        <dbReference type="Proteomes" id="UP000460718"/>
    </source>
</evidence>
<dbReference type="Proteomes" id="UP000488956">
    <property type="component" value="Unassembled WGS sequence"/>
</dbReference>
<dbReference type="Proteomes" id="UP000486351">
    <property type="component" value="Unassembled WGS sequence"/>
</dbReference>
<evidence type="ECO:0000313" key="20">
    <source>
        <dbReference type="Proteomes" id="UP000488956"/>
    </source>
</evidence>
<protein>
    <submittedName>
        <fullName evidence="8">Uncharacterized protein</fullName>
    </submittedName>
</protein>
<evidence type="ECO:0000313" key="16">
    <source>
        <dbReference type="Proteomes" id="UP000441208"/>
    </source>
</evidence>
<dbReference type="EMBL" id="QXGC01000378">
    <property type="protein sequence ID" value="KAE9238799.1"/>
    <property type="molecule type" value="Genomic_DNA"/>
</dbReference>
<dbReference type="Proteomes" id="UP000433483">
    <property type="component" value="Unassembled WGS sequence"/>
</dbReference>
<evidence type="ECO:0000313" key="7">
    <source>
        <dbReference type="EMBL" id="KAE9238799.1"/>
    </source>
</evidence>
<sequence>MNNIIRDDCLAILPSHVRVREGPDEIVVKLADGKPHRAPRRAVSLAYAFDGFSTNDDFLVIELNYAFECILGFLARSLPAGDRLVSPFSSPTCRLRHQ</sequence>
<comment type="caution">
    <text evidence="8">The sequence shown here is derived from an EMBL/GenBank/DDBJ whole genome shotgun (WGS) entry which is preliminary data.</text>
</comment>
<evidence type="ECO:0000313" key="13">
    <source>
        <dbReference type="Proteomes" id="UP000437068"/>
    </source>
</evidence>
<evidence type="ECO:0000313" key="4">
    <source>
        <dbReference type="EMBL" id="KAE9102585.1"/>
    </source>
</evidence>
<evidence type="ECO:0000313" key="12">
    <source>
        <dbReference type="Proteomes" id="UP000433483"/>
    </source>
</evidence>
<evidence type="ECO:0000313" key="6">
    <source>
        <dbReference type="EMBL" id="KAE9181498.1"/>
    </source>
</evidence>
<dbReference type="EMBL" id="QXGD01000386">
    <property type="protein sequence ID" value="KAE9241193.1"/>
    <property type="molecule type" value="Genomic_DNA"/>
</dbReference>
<evidence type="ECO:0000313" key="2">
    <source>
        <dbReference type="EMBL" id="KAE9015501.1"/>
    </source>
</evidence>
<dbReference type="EMBL" id="QXFX01002071">
    <property type="protein sequence ID" value="KAE9081087.1"/>
    <property type="molecule type" value="Genomic_DNA"/>
</dbReference>
<dbReference type="Proteomes" id="UP000437068">
    <property type="component" value="Unassembled WGS sequence"/>
</dbReference>
<dbReference type="Proteomes" id="UP000440367">
    <property type="component" value="Unassembled WGS sequence"/>
</dbReference>
<evidence type="ECO:0000313" key="11">
    <source>
        <dbReference type="Proteomes" id="UP000429523"/>
    </source>
</evidence>
<organism evidence="8 14">
    <name type="scientific">Phytophthora fragariae</name>
    <dbReference type="NCBI Taxonomy" id="53985"/>
    <lineage>
        <taxon>Eukaryota</taxon>
        <taxon>Sar</taxon>
        <taxon>Stramenopiles</taxon>
        <taxon>Oomycota</taxon>
        <taxon>Peronosporomycetes</taxon>
        <taxon>Peronosporales</taxon>
        <taxon>Peronosporaceae</taxon>
        <taxon>Phytophthora</taxon>
    </lineage>
</organism>
<dbReference type="OrthoDB" id="116028at2759"/>
<evidence type="ECO:0000313" key="10">
    <source>
        <dbReference type="EMBL" id="KAE9347295.1"/>
    </source>
</evidence>
<dbReference type="Proteomes" id="UP000460718">
    <property type="component" value="Unassembled WGS sequence"/>
</dbReference>
<evidence type="ECO:0000313" key="5">
    <source>
        <dbReference type="EMBL" id="KAE9117784.1"/>
    </source>
</evidence>
<name>A0A6A3ZWN5_9STRA</name>
<dbReference type="EMBL" id="QXGA01002171">
    <property type="protein sequence ID" value="KAE9102585.1"/>
    <property type="molecule type" value="Genomic_DNA"/>
</dbReference>
<dbReference type="EMBL" id="QXGB01002107">
    <property type="protein sequence ID" value="KAE9181498.1"/>
    <property type="molecule type" value="Genomic_DNA"/>
</dbReference>
<gene>
    <name evidence="9" type="ORF">PF001_g21170</name>
    <name evidence="8" type="ORF">PF002_g9382</name>
    <name evidence="7" type="ORF">PF004_g8213</name>
    <name evidence="6" type="ORF">PF005_g22864</name>
    <name evidence="4" type="ORF">PF006_g22387</name>
    <name evidence="5" type="ORF">PF007_g9144</name>
    <name evidence="10" type="ORF">PF008_g7871</name>
    <name evidence="1" type="ORF">PF009_g8625</name>
    <name evidence="3" type="ORF">PF010_g22125</name>
    <name evidence="2" type="ORF">PF011_g7583</name>
</gene>
<dbReference type="Proteomes" id="UP000429523">
    <property type="component" value="Unassembled WGS sequence"/>
</dbReference>
<evidence type="ECO:0000313" key="19">
    <source>
        <dbReference type="Proteomes" id="UP000486351"/>
    </source>
</evidence>
<reference evidence="11 12" key="1">
    <citation type="submission" date="2018-08" db="EMBL/GenBank/DDBJ databases">
        <title>Genomic investigation of the strawberry pathogen Phytophthora fragariae indicates pathogenicity is determined by transcriptional variation in three key races.</title>
        <authorList>
            <person name="Adams T.M."/>
            <person name="Armitage A.D."/>
            <person name="Sobczyk M.K."/>
            <person name="Bates H.J."/>
            <person name="Dunwell J.M."/>
            <person name="Nellist C.F."/>
            <person name="Harrison R.J."/>
        </authorList>
    </citation>
    <scope>NUCLEOTIDE SEQUENCE [LARGE SCALE GENOMIC DNA]</scope>
    <source>
        <strain evidence="9 13">A4</strain>
        <strain evidence="8 14">BC-1</strain>
        <strain evidence="7 18">BC-23</strain>
        <strain evidence="6 12">NOV-27</strain>
        <strain evidence="4 15">NOV-5</strain>
        <strain evidence="5 16">NOV-71</strain>
        <strain evidence="10 19">NOV-77</strain>
        <strain evidence="1 11">NOV-9</strain>
        <strain evidence="3 20">ONT-3</strain>
        <strain evidence="2 17">SCRP245</strain>
    </source>
</reference>
<dbReference type="EMBL" id="QXGE01001900">
    <property type="protein sequence ID" value="KAE9287029.1"/>
    <property type="molecule type" value="Genomic_DNA"/>
</dbReference>
<evidence type="ECO:0000313" key="3">
    <source>
        <dbReference type="EMBL" id="KAE9081087.1"/>
    </source>
</evidence>
<evidence type="ECO:0000313" key="9">
    <source>
        <dbReference type="EMBL" id="KAE9287029.1"/>
    </source>
</evidence>
<evidence type="ECO:0000313" key="8">
    <source>
        <dbReference type="EMBL" id="KAE9241193.1"/>
    </source>
</evidence>
<dbReference type="Proteomes" id="UP000441208">
    <property type="component" value="Unassembled WGS sequence"/>
</dbReference>
<keyword evidence="12" id="KW-1185">Reference proteome</keyword>
<dbReference type="EMBL" id="QXGF01000353">
    <property type="protein sequence ID" value="KAE8941584.1"/>
    <property type="molecule type" value="Genomic_DNA"/>
</dbReference>
<dbReference type="Proteomes" id="UP000476176">
    <property type="component" value="Unassembled WGS sequence"/>
</dbReference>
<evidence type="ECO:0000313" key="1">
    <source>
        <dbReference type="EMBL" id="KAE8941584.1"/>
    </source>
</evidence>
<accession>A0A6A3ZWN5</accession>
<dbReference type="EMBL" id="QXFW01000340">
    <property type="protein sequence ID" value="KAE9015501.1"/>
    <property type="molecule type" value="Genomic_DNA"/>
</dbReference>
<dbReference type="EMBL" id="QXFY01000343">
    <property type="protein sequence ID" value="KAE9347295.1"/>
    <property type="molecule type" value="Genomic_DNA"/>
</dbReference>
<dbReference type="AlphaFoldDB" id="A0A6A3ZWN5"/>
<proteinExistence type="predicted"/>
<evidence type="ECO:0000313" key="14">
    <source>
        <dbReference type="Proteomes" id="UP000440367"/>
    </source>
</evidence>